<sequence>MSRLCKCRSILLGAVALAIGCFCWQVHAEGRHLRRQQHTSPVWPSSGSLPEASAAVTSVAIINPFPWCYEVLFGAVYSLQLVVQVVDVYVDYFDLFQESGAAEFLQTLHKRPVRDFSALWDNHPAYELVIWTDHYGWEFEERRGKGPRDLLDLGYTGKIWLFNHEPRDVFWPMICECEEGQAWTQNEVYIHKTVQVFGHQQVEWFAIAPHVAATLQGLLDQLRFDKKVQWIMPVFPWSNMTQLEAPYQDSYFSQHKGFAIQGNPDAHRRNYTGLLQDVAVTPGLMDNGRFEIDIFSWGELAEGIVPPTVSSKIVYKHLQFPEFYSEIHKTLGVMLLFPGDRYYTSASSSSIATAISASVPMIVDPKFLEVYNFVLPAAVVVSHASSHAVAMEQVLALTSDEWTEVSNSMSLTREMAVLRNMQIFSKNFAAMDVAAKSLSKSRYLRV</sequence>
<keyword evidence="2" id="KW-1185">Reference proteome</keyword>
<evidence type="ECO:0000313" key="2">
    <source>
        <dbReference type="Proteomes" id="UP001485043"/>
    </source>
</evidence>
<dbReference type="EMBL" id="JALJOV010000010">
    <property type="protein sequence ID" value="KAK9868856.1"/>
    <property type="molecule type" value="Genomic_DNA"/>
</dbReference>
<accession>A0AAW1TG43</accession>
<dbReference type="Proteomes" id="UP001485043">
    <property type="component" value="Unassembled WGS sequence"/>
</dbReference>
<comment type="caution">
    <text evidence="1">The sequence shown here is derived from an EMBL/GenBank/DDBJ whole genome shotgun (WGS) entry which is preliminary data.</text>
</comment>
<dbReference type="AlphaFoldDB" id="A0AAW1TG43"/>
<dbReference type="PROSITE" id="PS51257">
    <property type="entry name" value="PROKAR_LIPOPROTEIN"/>
    <property type="match status" value="1"/>
</dbReference>
<gene>
    <name evidence="1" type="ORF">WJX84_011257</name>
</gene>
<reference evidence="1 2" key="1">
    <citation type="journal article" date="2024" name="Nat. Commun.">
        <title>Phylogenomics reveals the evolutionary origins of lichenization in chlorophyte algae.</title>
        <authorList>
            <person name="Puginier C."/>
            <person name="Libourel C."/>
            <person name="Otte J."/>
            <person name="Skaloud P."/>
            <person name="Haon M."/>
            <person name="Grisel S."/>
            <person name="Petersen M."/>
            <person name="Berrin J.G."/>
            <person name="Delaux P.M."/>
            <person name="Dal Grande F."/>
            <person name="Keller J."/>
        </authorList>
    </citation>
    <scope>NUCLEOTIDE SEQUENCE [LARGE SCALE GENOMIC DNA]</scope>
    <source>
        <strain evidence="1 2">SAG 2523</strain>
    </source>
</reference>
<proteinExistence type="predicted"/>
<name>A0AAW1TG43_9CHLO</name>
<organism evidence="1 2">
    <name type="scientific">Apatococcus fuscideae</name>
    <dbReference type="NCBI Taxonomy" id="2026836"/>
    <lineage>
        <taxon>Eukaryota</taxon>
        <taxon>Viridiplantae</taxon>
        <taxon>Chlorophyta</taxon>
        <taxon>core chlorophytes</taxon>
        <taxon>Trebouxiophyceae</taxon>
        <taxon>Chlorellales</taxon>
        <taxon>Chlorellaceae</taxon>
        <taxon>Apatococcus</taxon>
    </lineage>
</organism>
<evidence type="ECO:0000313" key="1">
    <source>
        <dbReference type="EMBL" id="KAK9868856.1"/>
    </source>
</evidence>
<evidence type="ECO:0008006" key="3">
    <source>
        <dbReference type="Google" id="ProtNLM"/>
    </source>
</evidence>
<protein>
    <recommendedName>
        <fullName evidence="3">Exostosin GT47 domain-containing protein</fullName>
    </recommendedName>
</protein>